<dbReference type="OrthoDB" id="1908269at2759"/>
<proteinExistence type="predicted"/>
<gene>
    <name evidence="3" type="primary">LOC111488415</name>
</gene>
<keyword evidence="2" id="KW-1185">Reference proteome</keyword>
<feature type="transmembrane region" description="Helical" evidence="1">
    <location>
        <begin position="209"/>
        <end position="229"/>
    </location>
</feature>
<evidence type="ECO:0000256" key="1">
    <source>
        <dbReference type="SAM" id="Phobius"/>
    </source>
</evidence>
<dbReference type="GeneID" id="111488415"/>
<evidence type="ECO:0000313" key="2">
    <source>
        <dbReference type="Proteomes" id="UP000504608"/>
    </source>
</evidence>
<keyword evidence="1" id="KW-0812">Transmembrane</keyword>
<accession>A0A6J1JU98</accession>
<dbReference type="PANTHER" id="PTHR37222">
    <property type="entry name" value="OS02G0718000 PROTEIN"/>
    <property type="match status" value="1"/>
</dbReference>
<reference evidence="3" key="1">
    <citation type="submission" date="2025-08" db="UniProtKB">
        <authorList>
            <consortium name="RefSeq"/>
        </authorList>
    </citation>
    <scope>IDENTIFICATION</scope>
    <source>
        <tissue evidence="3">Young leaves</tissue>
    </source>
</reference>
<feature type="transmembrane region" description="Helical" evidence="1">
    <location>
        <begin position="180"/>
        <end position="197"/>
    </location>
</feature>
<dbReference type="PANTHER" id="PTHR37222:SF1">
    <property type="entry name" value="OS02G0718000 PROTEIN"/>
    <property type="match status" value="1"/>
</dbReference>
<organism evidence="2 3">
    <name type="scientific">Cucurbita maxima</name>
    <name type="common">Pumpkin</name>
    <name type="synonym">Winter squash</name>
    <dbReference type="NCBI Taxonomy" id="3661"/>
    <lineage>
        <taxon>Eukaryota</taxon>
        <taxon>Viridiplantae</taxon>
        <taxon>Streptophyta</taxon>
        <taxon>Embryophyta</taxon>
        <taxon>Tracheophyta</taxon>
        <taxon>Spermatophyta</taxon>
        <taxon>Magnoliopsida</taxon>
        <taxon>eudicotyledons</taxon>
        <taxon>Gunneridae</taxon>
        <taxon>Pentapetalae</taxon>
        <taxon>rosids</taxon>
        <taxon>fabids</taxon>
        <taxon>Cucurbitales</taxon>
        <taxon>Cucurbitaceae</taxon>
        <taxon>Cucurbiteae</taxon>
        <taxon>Cucurbita</taxon>
    </lineage>
</organism>
<name>A0A6J1JU98_CUCMA</name>
<dbReference type="Proteomes" id="UP000504608">
    <property type="component" value="Unplaced"/>
</dbReference>
<sequence>MAAIVTRRLSSKYLRPFPSSTSLISQNPHEHFARIPSTHSDPSFPQSPRRTFAIPIVDLINSHTPFADLEALRSYRRSANFNLNSISSNPNSDHRIRGLPITSSPGLIPRLRNPSFFILDLDQKYGFSSTPENENLEKPADFKHQDIEGPTVERDLSALAGETREVVEAMMKNVYSLSKAMAILGLVQLGIGAWISYATRASPITEVSIQSFVSFGFPFSLAFILRQSLKPMMFFKKMEEQGRLQILTLTLQIAKNLNALFVRVRIVSFLCVTGLSVGVLFALLSR</sequence>
<evidence type="ECO:0000313" key="3">
    <source>
        <dbReference type="RefSeq" id="XP_022991920.1"/>
    </source>
</evidence>
<feature type="transmembrane region" description="Helical" evidence="1">
    <location>
        <begin position="264"/>
        <end position="284"/>
    </location>
</feature>
<dbReference type="KEGG" id="cmax:111488415"/>
<protein>
    <submittedName>
        <fullName evidence="3">Uncharacterized protein LOC111488415</fullName>
    </submittedName>
</protein>
<keyword evidence="1" id="KW-1133">Transmembrane helix</keyword>
<dbReference type="AlphaFoldDB" id="A0A6J1JU98"/>
<keyword evidence="1" id="KW-0472">Membrane</keyword>
<dbReference type="RefSeq" id="XP_022991920.1">
    <property type="nucleotide sequence ID" value="XM_023136152.1"/>
</dbReference>